<dbReference type="Proteomes" id="UP000187406">
    <property type="component" value="Unassembled WGS sequence"/>
</dbReference>
<sequence length="369" mass="40720">MAMATQNYLLCATLVYAAAILINPIACCGHSTTQRKLLFVFGDSLFDAGNNQYLTTGMKVPSCSFPYGIDFHNRSTGRFSDGLLVPDFIAKFANLHLEPPSLEPGANFTDGANFASAGGTVLPSTNYGGPLNLATQITDFKKVFSGLKQKLGKDEAKEVLMSSVILLSMGGNDYFSFNMKYPNSTVAQMTAYMHMVIGNLTNDLKEIYNIGGRKFGIQNVGPLGCQPGLLALYPEFKGTCATKILSHAHMHNIALSFELMKLKRELRGFKYALFDFFHALRDRILYPKKHGFEVGRVACCGSGPYNASFCGGGYDGKIAYNLCSNRNEYVFFDGAHNTQRTNHQLAVLFWNGTRDVSRPYNVKRLFDLP</sequence>
<feature type="signal peptide" evidence="3">
    <location>
        <begin position="1"/>
        <end position="19"/>
    </location>
</feature>
<evidence type="ECO:0000256" key="1">
    <source>
        <dbReference type="ARBA" id="ARBA00008668"/>
    </source>
</evidence>
<feature type="chain" id="PRO_5012117254" evidence="3">
    <location>
        <begin position="20"/>
        <end position="369"/>
    </location>
</feature>
<accession>A0A1Q3B070</accession>
<evidence type="ECO:0000256" key="2">
    <source>
        <dbReference type="ARBA" id="ARBA00022729"/>
    </source>
</evidence>
<dbReference type="InterPro" id="IPR036514">
    <property type="entry name" value="SGNH_hydro_sf"/>
</dbReference>
<dbReference type="InterPro" id="IPR008265">
    <property type="entry name" value="Lipase_GDSL_AS"/>
</dbReference>
<dbReference type="FunCoup" id="A0A1Q3B070">
    <property type="interactions" value="55"/>
</dbReference>
<dbReference type="PROSITE" id="PS01098">
    <property type="entry name" value="LIPASE_GDSL_SER"/>
    <property type="match status" value="1"/>
</dbReference>
<dbReference type="OrthoDB" id="1600564at2759"/>
<reference evidence="5" key="1">
    <citation type="submission" date="2016-04" db="EMBL/GenBank/DDBJ databases">
        <title>Cephalotus genome sequencing.</title>
        <authorList>
            <person name="Fukushima K."/>
            <person name="Hasebe M."/>
            <person name="Fang X."/>
        </authorList>
    </citation>
    <scope>NUCLEOTIDE SEQUENCE [LARGE SCALE GENOMIC DNA]</scope>
    <source>
        <strain evidence="5">cv. St1</strain>
    </source>
</reference>
<evidence type="ECO:0000313" key="5">
    <source>
        <dbReference type="Proteomes" id="UP000187406"/>
    </source>
</evidence>
<dbReference type="CDD" id="cd01837">
    <property type="entry name" value="SGNH_plant_lipase_like"/>
    <property type="match status" value="1"/>
</dbReference>
<protein>
    <submittedName>
        <fullName evidence="4">Lipase_GDSL domain-containing protein</fullName>
    </submittedName>
</protein>
<dbReference type="Gene3D" id="3.40.50.1110">
    <property type="entry name" value="SGNH hydrolase"/>
    <property type="match status" value="1"/>
</dbReference>
<evidence type="ECO:0000256" key="3">
    <source>
        <dbReference type="SAM" id="SignalP"/>
    </source>
</evidence>
<dbReference type="InParanoid" id="A0A1Q3B070"/>
<keyword evidence="2 3" id="KW-0732">Signal</keyword>
<dbReference type="InterPro" id="IPR035669">
    <property type="entry name" value="SGNH_plant_lipase-like"/>
</dbReference>
<dbReference type="GO" id="GO:0006629">
    <property type="term" value="P:lipid metabolic process"/>
    <property type="evidence" value="ECO:0007669"/>
    <property type="project" value="InterPro"/>
</dbReference>
<dbReference type="AlphaFoldDB" id="A0A1Q3B070"/>
<dbReference type="InterPro" id="IPR044552">
    <property type="entry name" value="GLIP1-5/GLL25"/>
</dbReference>
<dbReference type="GO" id="GO:0016298">
    <property type="term" value="F:lipase activity"/>
    <property type="evidence" value="ECO:0007669"/>
    <property type="project" value="InterPro"/>
</dbReference>
<comment type="similarity">
    <text evidence="1">Belongs to the 'GDSL' lipolytic enzyme family.</text>
</comment>
<comment type="caution">
    <text evidence="4">The sequence shown here is derived from an EMBL/GenBank/DDBJ whole genome shotgun (WGS) entry which is preliminary data.</text>
</comment>
<evidence type="ECO:0000313" key="4">
    <source>
        <dbReference type="EMBL" id="GAV61397.1"/>
    </source>
</evidence>
<dbReference type="InterPro" id="IPR001087">
    <property type="entry name" value="GDSL"/>
</dbReference>
<name>A0A1Q3B070_CEPFO</name>
<dbReference type="PANTHER" id="PTHR45966:SF12">
    <property type="entry name" value="GDSL ESTERASE_LIPASE 1-LIKE ISOFORM X2"/>
    <property type="match status" value="1"/>
</dbReference>
<proteinExistence type="inferred from homology"/>
<dbReference type="PANTHER" id="PTHR45966">
    <property type="entry name" value="GDSL-LIKE LIPASE/ACYLHYDROLASE"/>
    <property type="match status" value="1"/>
</dbReference>
<gene>
    <name evidence="4" type="ORF">CFOL_v3_04924</name>
</gene>
<keyword evidence="5" id="KW-1185">Reference proteome</keyword>
<organism evidence="4 5">
    <name type="scientific">Cephalotus follicularis</name>
    <name type="common">Albany pitcher plant</name>
    <dbReference type="NCBI Taxonomy" id="3775"/>
    <lineage>
        <taxon>Eukaryota</taxon>
        <taxon>Viridiplantae</taxon>
        <taxon>Streptophyta</taxon>
        <taxon>Embryophyta</taxon>
        <taxon>Tracheophyta</taxon>
        <taxon>Spermatophyta</taxon>
        <taxon>Magnoliopsida</taxon>
        <taxon>eudicotyledons</taxon>
        <taxon>Gunneridae</taxon>
        <taxon>Pentapetalae</taxon>
        <taxon>rosids</taxon>
        <taxon>fabids</taxon>
        <taxon>Oxalidales</taxon>
        <taxon>Cephalotaceae</taxon>
        <taxon>Cephalotus</taxon>
    </lineage>
</organism>
<dbReference type="EMBL" id="BDDD01000199">
    <property type="protein sequence ID" value="GAV61397.1"/>
    <property type="molecule type" value="Genomic_DNA"/>
</dbReference>
<dbReference type="Pfam" id="PF00657">
    <property type="entry name" value="Lipase_GDSL"/>
    <property type="match status" value="1"/>
</dbReference>